<accession>A0A1Q9E2K0</accession>
<name>A0A1Q9E2K0_SYMMI</name>
<organism evidence="1 2">
    <name type="scientific">Symbiodinium microadriaticum</name>
    <name type="common">Dinoflagellate</name>
    <name type="synonym">Zooxanthella microadriatica</name>
    <dbReference type="NCBI Taxonomy" id="2951"/>
    <lineage>
        <taxon>Eukaryota</taxon>
        <taxon>Sar</taxon>
        <taxon>Alveolata</taxon>
        <taxon>Dinophyceae</taxon>
        <taxon>Suessiales</taxon>
        <taxon>Symbiodiniaceae</taxon>
        <taxon>Symbiodinium</taxon>
    </lineage>
</organism>
<reference evidence="1 2" key="1">
    <citation type="submission" date="2016-02" db="EMBL/GenBank/DDBJ databases">
        <title>Genome analysis of coral dinoflagellate symbionts highlights evolutionary adaptations to a symbiotic lifestyle.</title>
        <authorList>
            <person name="Aranda M."/>
            <person name="Li Y."/>
            <person name="Liew Y.J."/>
            <person name="Baumgarten S."/>
            <person name="Simakov O."/>
            <person name="Wilson M."/>
            <person name="Piel J."/>
            <person name="Ashoor H."/>
            <person name="Bougouffa S."/>
            <person name="Bajic V.B."/>
            <person name="Ryu T."/>
            <person name="Ravasi T."/>
            <person name="Bayer T."/>
            <person name="Micklem G."/>
            <person name="Kim H."/>
            <person name="Bhak J."/>
            <person name="Lajeunesse T.C."/>
            <person name="Voolstra C.R."/>
        </authorList>
    </citation>
    <scope>NUCLEOTIDE SEQUENCE [LARGE SCALE GENOMIC DNA]</scope>
    <source>
        <strain evidence="1 2">CCMP2467</strain>
    </source>
</reference>
<evidence type="ECO:0000313" key="2">
    <source>
        <dbReference type="Proteomes" id="UP000186817"/>
    </source>
</evidence>
<gene>
    <name evidence="1" type="ORF">AK812_SmicGene15626</name>
</gene>
<sequence length="216" mass="23243">MSKVQGTRASVWNGDDTQNAQLQVLSAPAGIAVGPGIYLTDSAVKADQCTEPHRNGLCALLVGEGPKMIVLDGKNFGSGSPKCSGVPLHLLRAAVSKVMELDADGAVLVLGGDFLFMISDGWDGQCDRQIRSEVKKKAKAAQSVCTRKGRVNFRLMFHLRELSASGHFGLRSKKTMHSQLAEPLENLHIVKGKQTIFRGDSSTRGLSNLVIRKGFL</sequence>
<evidence type="ECO:0000313" key="1">
    <source>
        <dbReference type="EMBL" id="OLQ01619.1"/>
    </source>
</evidence>
<dbReference type="EMBL" id="LSRX01000286">
    <property type="protein sequence ID" value="OLQ01619.1"/>
    <property type="molecule type" value="Genomic_DNA"/>
</dbReference>
<comment type="caution">
    <text evidence="1">The sequence shown here is derived from an EMBL/GenBank/DDBJ whole genome shotgun (WGS) entry which is preliminary data.</text>
</comment>
<dbReference type="Proteomes" id="UP000186817">
    <property type="component" value="Unassembled WGS sequence"/>
</dbReference>
<keyword evidence="2" id="KW-1185">Reference proteome</keyword>
<proteinExistence type="predicted"/>
<dbReference type="AlphaFoldDB" id="A0A1Q9E2K0"/>
<protein>
    <submittedName>
        <fullName evidence="1">Uncharacterized protein</fullName>
    </submittedName>
</protein>
<dbReference type="OrthoDB" id="414417at2759"/>